<dbReference type="EMBL" id="JAQQAF010000008">
    <property type="protein sequence ID" value="KAJ8466534.1"/>
    <property type="molecule type" value="Genomic_DNA"/>
</dbReference>
<evidence type="ECO:0000313" key="1">
    <source>
        <dbReference type="EMBL" id="KAJ8466534.1"/>
    </source>
</evidence>
<sequence>MAKGGCCYGGGGIERSRAEAAMAIAVAIVKLVVDGGRIDRFIALRRWLQIYNGRLWLKREQRSVAEMLRSWTKERKPRGCYSNDRGSDAEFMESLLKKRRFVAGDVVVASMLTRVQNTNVAHLLAVLGIHLMGPNSDPIEIGAPPSAQALATAITATGPLA</sequence>
<comment type="caution">
    <text evidence="1">The sequence shown here is derived from an EMBL/GenBank/DDBJ whole genome shotgun (WGS) entry which is preliminary data.</text>
</comment>
<proteinExistence type="predicted"/>
<dbReference type="AlphaFoldDB" id="A0AAV8Q5L8"/>
<reference evidence="1 2" key="1">
    <citation type="submission" date="2022-12" db="EMBL/GenBank/DDBJ databases">
        <title>Chromosome-scale assembly of the Ensete ventricosum genome.</title>
        <authorList>
            <person name="Dussert Y."/>
            <person name="Stocks J."/>
            <person name="Wendawek A."/>
            <person name="Woldeyes F."/>
            <person name="Nichols R.A."/>
            <person name="Borrell J.S."/>
        </authorList>
    </citation>
    <scope>NUCLEOTIDE SEQUENCE [LARGE SCALE GENOMIC DNA]</scope>
    <source>
        <strain evidence="2">cv. Maze</strain>
        <tissue evidence="1">Seeds</tissue>
    </source>
</reference>
<evidence type="ECO:0000313" key="2">
    <source>
        <dbReference type="Proteomes" id="UP001222027"/>
    </source>
</evidence>
<accession>A0AAV8Q5L8</accession>
<name>A0AAV8Q5L8_ENSVE</name>
<dbReference type="Proteomes" id="UP001222027">
    <property type="component" value="Unassembled WGS sequence"/>
</dbReference>
<keyword evidence="2" id="KW-1185">Reference proteome</keyword>
<gene>
    <name evidence="1" type="ORF">OPV22_029086</name>
</gene>
<protein>
    <submittedName>
        <fullName evidence="1">Uncharacterized protein</fullName>
    </submittedName>
</protein>
<organism evidence="1 2">
    <name type="scientific">Ensete ventricosum</name>
    <name type="common">Abyssinian banana</name>
    <name type="synonym">Musa ensete</name>
    <dbReference type="NCBI Taxonomy" id="4639"/>
    <lineage>
        <taxon>Eukaryota</taxon>
        <taxon>Viridiplantae</taxon>
        <taxon>Streptophyta</taxon>
        <taxon>Embryophyta</taxon>
        <taxon>Tracheophyta</taxon>
        <taxon>Spermatophyta</taxon>
        <taxon>Magnoliopsida</taxon>
        <taxon>Liliopsida</taxon>
        <taxon>Zingiberales</taxon>
        <taxon>Musaceae</taxon>
        <taxon>Ensete</taxon>
    </lineage>
</organism>